<evidence type="ECO:0000313" key="2">
    <source>
        <dbReference type="EMBL" id="TMI76799.1"/>
    </source>
</evidence>
<protein>
    <recommendedName>
        <fullName evidence="4">Roadblock/LAMTOR2 domain-containing protein</fullName>
    </recommendedName>
</protein>
<feature type="compositionally biased region" description="Low complexity" evidence="1">
    <location>
        <begin position="173"/>
        <end position="193"/>
    </location>
</feature>
<gene>
    <name evidence="2" type="ORF">E6H05_01980</name>
</gene>
<dbReference type="AlphaFoldDB" id="A0A537IZR7"/>
<dbReference type="Gene3D" id="3.30.450.30">
    <property type="entry name" value="Dynein light chain 2a, cytoplasmic"/>
    <property type="match status" value="1"/>
</dbReference>
<feature type="compositionally biased region" description="Polar residues" evidence="1">
    <location>
        <begin position="153"/>
        <end position="163"/>
    </location>
</feature>
<comment type="caution">
    <text evidence="2">The sequence shown here is derived from an EMBL/GenBank/DDBJ whole genome shotgun (WGS) entry which is preliminary data.</text>
</comment>
<proteinExistence type="predicted"/>
<dbReference type="SUPFAM" id="SSF103196">
    <property type="entry name" value="Roadblock/LC7 domain"/>
    <property type="match status" value="1"/>
</dbReference>
<name>A0A537IZR7_9BACT</name>
<dbReference type="EMBL" id="VBAP01000009">
    <property type="protein sequence ID" value="TMI76799.1"/>
    <property type="molecule type" value="Genomic_DNA"/>
</dbReference>
<reference evidence="2 3" key="1">
    <citation type="journal article" date="2019" name="Nat. Microbiol.">
        <title>Mediterranean grassland soil C-N compound turnover is dependent on rainfall and depth, and is mediated by genomically divergent microorganisms.</title>
        <authorList>
            <person name="Diamond S."/>
            <person name="Andeer P.F."/>
            <person name="Li Z."/>
            <person name="Crits-Christoph A."/>
            <person name="Burstein D."/>
            <person name="Anantharaman K."/>
            <person name="Lane K.R."/>
            <person name="Thomas B.C."/>
            <person name="Pan C."/>
            <person name="Northen T.R."/>
            <person name="Banfield J.F."/>
        </authorList>
    </citation>
    <scope>NUCLEOTIDE SEQUENCE [LARGE SCALE GENOMIC DNA]</scope>
    <source>
        <strain evidence="2">NP_8</strain>
    </source>
</reference>
<dbReference type="Proteomes" id="UP000318834">
    <property type="component" value="Unassembled WGS sequence"/>
</dbReference>
<accession>A0A537IZR7</accession>
<evidence type="ECO:0008006" key="4">
    <source>
        <dbReference type="Google" id="ProtNLM"/>
    </source>
</evidence>
<feature type="region of interest" description="Disordered" evidence="1">
    <location>
        <begin position="128"/>
        <end position="219"/>
    </location>
</feature>
<evidence type="ECO:0000313" key="3">
    <source>
        <dbReference type="Proteomes" id="UP000318834"/>
    </source>
</evidence>
<evidence type="ECO:0000256" key="1">
    <source>
        <dbReference type="SAM" id="MobiDB-lite"/>
    </source>
</evidence>
<organism evidence="2 3">
    <name type="scientific">Candidatus Segetimicrobium genomatis</name>
    <dbReference type="NCBI Taxonomy" id="2569760"/>
    <lineage>
        <taxon>Bacteria</taxon>
        <taxon>Bacillati</taxon>
        <taxon>Candidatus Sysuimicrobiota</taxon>
        <taxon>Candidatus Sysuimicrobiia</taxon>
        <taxon>Candidatus Sysuimicrobiales</taxon>
        <taxon>Candidatus Segetimicrobiaceae</taxon>
        <taxon>Candidatus Segetimicrobium</taxon>
    </lineage>
</organism>
<sequence>MTVLELEEFESLENLQALFRDPEAQERLSHLGVRTALVATWDGLLVDSVVYDDEPVALDTLAANAAAALQLSHEEPSSGHVDGVLAEFDAGSTVIVDPVGNNSLVAFVIKPASDVDQLRTELRTLVKRQSAGGVTPPSAPDGRGASVAAPAKTSHTVSRSPETSAPVPRPEVRAPAARPVPSAPAMPRVPAAPTQAPRPVPQRAEPKPQPLRATRPAVSTVKEIIRSTPAGRRVILKGVSLEAAGFSATVTVELVLDGETVVGKAVTRNDSTQYVAVAAEAAIQAVTQLLPDGYGVVLEQIAVLASDVEQDIRAVSVKVLFLSPDGEQTLLGIAKITGDEPMAGAKTVLSAVNSSLEAIFAQQEDYVR</sequence>